<evidence type="ECO:0000256" key="3">
    <source>
        <dbReference type="ARBA" id="ARBA00022679"/>
    </source>
</evidence>
<organism evidence="7 8">
    <name type="scientific">Miscanthus lutarioriparius</name>
    <dbReference type="NCBI Taxonomy" id="422564"/>
    <lineage>
        <taxon>Eukaryota</taxon>
        <taxon>Viridiplantae</taxon>
        <taxon>Streptophyta</taxon>
        <taxon>Embryophyta</taxon>
        <taxon>Tracheophyta</taxon>
        <taxon>Spermatophyta</taxon>
        <taxon>Magnoliopsida</taxon>
        <taxon>Liliopsida</taxon>
        <taxon>Poales</taxon>
        <taxon>Poaceae</taxon>
        <taxon>PACMAD clade</taxon>
        <taxon>Panicoideae</taxon>
        <taxon>Andropogonodae</taxon>
        <taxon>Andropogoneae</taxon>
        <taxon>Saccharinae</taxon>
        <taxon>Miscanthus</taxon>
    </lineage>
</organism>
<dbReference type="InterPro" id="IPR035595">
    <property type="entry name" value="UDP_glycos_trans_CS"/>
</dbReference>
<dbReference type="EC" id="2.4.1.-" evidence="5"/>
<feature type="transmembrane region" description="Helical" evidence="6">
    <location>
        <begin position="12"/>
        <end position="34"/>
    </location>
</feature>
<keyword evidence="8" id="KW-1185">Reference proteome</keyword>
<evidence type="ECO:0000313" key="7">
    <source>
        <dbReference type="EMBL" id="CAD6223181.1"/>
    </source>
</evidence>
<dbReference type="Proteomes" id="UP000604825">
    <property type="component" value="Unassembled WGS sequence"/>
</dbReference>
<dbReference type="SUPFAM" id="SSF53756">
    <property type="entry name" value="UDP-Glycosyltransferase/glycogen phosphorylase"/>
    <property type="match status" value="1"/>
</dbReference>
<evidence type="ECO:0000256" key="5">
    <source>
        <dbReference type="RuleBase" id="RU362057"/>
    </source>
</evidence>
<comment type="caution">
    <text evidence="7">The sequence shown here is derived from an EMBL/GenBank/DDBJ whole genome shotgun (WGS) entry which is preliminary data.</text>
</comment>
<dbReference type="CDD" id="cd03784">
    <property type="entry name" value="GT1_Gtf-like"/>
    <property type="match status" value="1"/>
</dbReference>
<dbReference type="EMBL" id="CAJGYO010000004">
    <property type="protein sequence ID" value="CAD6223181.1"/>
    <property type="molecule type" value="Genomic_DNA"/>
</dbReference>
<keyword evidence="6" id="KW-1133">Transmembrane helix</keyword>
<keyword evidence="3 4" id="KW-0808">Transferase</keyword>
<proteinExistence type="inferred from homology"/>
<comment type="similarity">
    <text evidence="1 4">Belongs to the UDP-glycosyltransferase family.</text>
</comment>
<dbReference type="AlphaFoldDB" id="A0A811NCW2"/>
<dbReference type="FunFam" id="3.40.50.2000:FF:000785">
    <property type="entry name" value="Glycosyltransferase"/>
    <property type="match status" value="1"/>
</dbReference>
<accession>A0A811NCW2</accession>
<keyword evidence="6" id="KW-0812">Transmembrane</keyword>
<dbReference type="PANTHER" id="PTHR48047:SF45">
    <property type="entry name" value="SCOPOLETIN GLUCOSYLTRANSFERASE-LIKE"/>
    <property type="match status" value="1"/>
</dbReference>
<dbReference type="OrthoDB" id="731962at2759"/>
<evidence type="ECO:0000313" key="8">
    <source>
        <dbReference type="Proteomes" id="UP000604825"/>
    </source>
</evidence>
<keyword evidence="2 4" id="KW-0328">Glycosyltransferase</keyword>
<dbReference type="Pfam" id="PF00201">
    <property type="entry name" value="UDPGT"/>
    <property type="match status" value="1"/>
</dbReference>
<dbReference type="PROSITE" id="PS00375">
    <property type="entry name" value="UDPGT"/>
    <property type="match status" value="1"/>
</dbReference>
<dbReference type="PANTHER" id="PTHR48047">
    <property type="entry name" value="GLYCOSYLTRANSFERASE"/>
    <property type="match status" value="1"/>
</dbReference>
<keyword evidence="6" id="KW-0472">Membrane</keyword>
<gene>
    <name evidence="7" type="ORF">NCGR_LOCUS15610</name>
</gene>
<dbReference type="GO" id="GO:0035251">
    <property type="term" value="F:UDP-glucosyltransferase activity"/>
    <property type="evidence" value="ECO:0007669"/>
    <property type="project" value="TreeGrafter"/>
</dbReference>
<reference evidence="7" key="1">
    <citation type="submission" date="2020-10" db="EMBL/GenBank/DDBJ databases">
        <authorList>
            <person name="Han B."/>
            <person name="Lu T."/>
            <person name="Zhao Q."/>
            <person name="Huang X."/>
            <person name="Zhao Y."/>
        </authorList>
    </citation>
    <scope>NUCLEOTIDE SEQUENCE</scope>
</reference>
<evidence type="ECO:0000256" key="4">
    <source>
        <dbReference type="RuleBase" id="RU003718"/>
    </source>
</evidence>
<evidence type="ECO:0000256" key="2">
    <source>
        <dbReference type="ARBA" id="ARBA00022676"/>
    </source>
</evidence>
<dbReference type="InterPro" id="IPR002213">
    <property type="entry name" value="UDP_glucos_trans"/>
</dbReference>
<name>A0A811NCW2_9POAL</name>
<dbReference type="Gene3D" id="3.40.50.2000">
    <property type="entry name" value="Glycogen Phosphorylase B"/>
    <property type="match status" value="2"/>
</dbReference>
<evidence type="ECO:0000256" key="6">
    <source>
        <dbReference type="SAM" id="Phobius"/>
    </source>
</evidence>
<sequence length="490" mass="53572">MASNDEQQPIHILFFPFIAPGHLIPVAAMAALFASRGIKCTILTTPVNATVIRSAVDQANNAFRGTDALAIHISTIPFPDVGLPPGVESVVGISSEADLHKLLEGVQRLREPLDRFLAEHHPVPDAVVVDSFYLWAADVAAEHGIPRLSFLGSSLFARACNESLLRNNPFALAPDDPDAVVSLPELPHRVALRRSQVMDPRKDQLQWDYNQLVHAADRRSYGEVFNSFAELEPDYVEHYRTTLGRRVWLVGPVAHANASEDDMAPGADRCLRWLDEKPRGSVVYLAFGTLANFSAAELREVARGLQLSGKNFLWVMKCGGADTTADASEWMPEGFAELIDVGARGLLFRGWAPQRLILEHSAVGGFVTHCGWNSVLEAVSAGVPLVTWPRHADQFYNEKLVVEVLKMGVGVGASDYASHLEVRREVISGVKIAEAIDGVMGGNQEAEAIRKKAMELRGKARSATDKGGTSYDDVGKLIHELMARRRSVHS</sequence>
<protein>
    <recommendedName>
        <fullName evidence="5">Glycosyltransferase</fullName>
        <ecNumber evidence="5">2.4.1.-</ecNumber>
    </recommendedName>
</protein>
<dbReference type="FunFam" id="3.40.50.2000:FF:000063">
    <property type="entry name" value="Glycosyltransferase"/>
    <property type="match status" value="1"/>
</dbReference>
<evidence type="ECO:0000256" key="1">
    <source>
        <dbReference type="ARBA" id="ARBA00009995"/>
    </source>
</evidence>